<dbReference type="InterPro" id="IPR051801">
    <property type="entry name" value="GH28_Enzymes"/>
</dbReference>
<dbReference type="InterPro" id="IPR012334">
    <property type="entry name" value="Pectin_lyas_fold"/>
</dbReference>
<dbReference type="Proteomes" id="UP000645610">
    <property type="component" value="Unassembled WGS sequence"/>
</dbReference>
<dbReference type="Pfam" id="PF13472">
    <property type="entry name" value="Lipase_GDSL_2"/>
    <property type="match status" value="1"/>
</dbReference>
<evidence type="ECO:0000256" key="1">
    <source>
        <dbReference type="ARBA" id="ARBA00008834"/>
    </source>
</evidence>
<dbReference type="GO" id="GO:0016788">
    <property type="term" value="F:hydrolase activity, acting on ester bonds"/>
    <property type="evidence" value="ECO:0007669"/>
    <property type="project" value="UniProtKB-ARBA"/>
</dbReference>
<dbReference type="SUPFAM" id="SSF51126">
    <property type="entry name" value="Pectin lyase-like"/>
    <property type="match status" value="1"/>
</dbReference>
<evidence type="ECO:0000256" key="5">
    <source>
        <dbReference type="SAM" id="SignalP"/>
    </source>
</evidence>
<evidence type="ECO:0000256" key="4">
    <source>
        <dbReference type="RuleBase" id="RU361169"/>
    </source>
</evidence>
<keyword evidence="8" id="KW-1185">Reference proteome</keyword>
<comment type="similarity">
    <text evidence="1 4">Belongs to the glycosyl hydrolase 28 family.</text>
</comment>
<dbReference type="Gene3D" id="3.40.50.1110">
    <property type="entry name" value="SGNH hydrolase"/>
    <property type="match status" value="1"/>
</dbReference>
<dbReference type="InterPro" id="IPR006626">
    <property type="entry name" value="PbH1"/>
</dbReference>
<evidence type="ECO:0000256" key="3">
    <source>
        <dbReference type="ARBA" id="ARBA00023295"/>
    </source>
</evidence>
<dbReference type="Gene3D" id="2.160.20.10">
    <property type="entry name" value="Single-stranded right-handed beta-helix, Pectin lyase-like"/>
    <property type="match status" value="1"/>
</dbReference>
<dbReference type="InterPro" id="IPR013830">
    <property type="entry name" value="SGNH_hydro"/>
</dbReference>
<organism evidence="7 8">
    <name type="scientific">Hymenobacter properus</name>
    <dbReference type="NCBI Taxonomy" id="2791026"/>
    <lineage>
        <taxon>Bacteria</taxon>
        <taxon>Pseudomonadati</taxon>
        <taxon>Bacteroidota</taxon>
        <taxon>Cytophagia</taxon>
        <taxon>Cytophagales</taxon>
        <taxon>Hymenobacteraceae</taxon>
        <taxon>Hymenobacter</taxon>
    </lineage>
</organism>
<dbReference type="EMBL" id="JADQDP010000003">
    <property type="protein sequence ID" value="MBF9142424.1"/>
    <property type="molecule type" value="Genomic_DNA"/>
</dbReference>
<dbReference type="CDD" id="cd01821">
    <property type="entry name" value="Rhamnogalacturan_acetylesterase_like"/>
    <property type="match status" value="1"/>
</dbReference>
<reference evidence="7 8" key="1">
    <citation type="submission" date="2020-11" db="EMBL/GenBank/DDBJ databases">
        <authorList>
            <person name="Kim M.K."/>
        </authorList>
    </citation>
    <scope>NUCLEOTIDE SEQUENCE [LARGE SCALE GENOMIC DNA]</scope>
    <source>
        <strain evidence="7 8">BT439</strain>
    </source>
</reference>
<dbReference type="PANTHER" id="PTHR31339">
    <property type="entry name" value="PECTIN LYASE-RELATED"/>
    <property type="match status" value="1"/>
</dbReference>
<evidence type="ECO:0000256" key="2">
    <source>
        <dbReference type="ARBA" id="ARBA00022801"/>
    </source>
</evidence>
<dbReference type="GO" id="GO:0005975">
    <property type="term" value="P:carbohydrate metabolic process"/>
    <property type="evidence" value="ECO:0007669"/>
    <property type="project" value="InterPro"/>
</dbReference>
<dbReference type="AlphaFoldDB" id="A0A931FN99"/>
<evidence type="ECO:0000259" key="6">
    <source>
        <dbReference type="Pfam" id="PF13472"/>
    </source>
</evidence>
<dbReference type="PANTHER" id="PTHR31339:SF9">
    <property type="entry name" value="PLASMIN AND FIBRONECTIN-BINDING PROTEIN A"/>
    <property type="match status" value="1"/>
</dbReference>
<keyword evidence="5" id="KW-0732">Signal</keyword>
<feature type="chain" id="PRO_5037718407" evidence="5">
    <location>
        <begin position="24"/>
        <end position="787"/>
    </location>
</feature>
<dbReference type="GO" id="GO:0004650">
    <property type="term" value="F:polygalacturonase activity"/>
    <property type="evidence" value="ECO:0007669"/>
    <property type="project" value="InterPro"/>
</dbReference>
<dbReference type="RefSeq" id="WP_196286788.1">
    <property type="nucleotide sequence ID" value="NZ_JADQDP010000003.1"/>
</dbReference>
<accession>A0A931FN99</accession>
<keyword evidence="2 4" id="KW-0378">Hydrolase</keyword>
<feature type="signal peptide" evidence="5">
    <location>
        <begin position="1"/>
        <end position="23"/>
    </location>
</feature>
<name>A0A931FN99_9BACT</name>
<keyword evidence="3 4" id="KW-0326">Glycosidase</keyword>
<dbReference type="Pfam" id="PF00295">
    <property type="entry name" value="Glyco_hydro_28"/>
    <property type="match status" value="1"/>
</dbReference>
<dbReference type="InterPro" id="IPR037459">
    <property type="entry name" value="RhgT-like"/>
</dbReference>
<feature type="domain" description="SGNH hydrolase-type esterase" evidence="6">
    <location>
        <begin position="33"/>
        <end position="189"/>
    </location>
</feature>
<dbReference type="SMART" id="SM00710">
    <property type="entry name" value="PbH1"/>
    <property type="match status" value="7"/>
</dbReference>
<dbReference type="InterPro" id="IPR011050">
    <property type="entry name" value="Pectin_lyase_fold/virulence"/>
</dbReference>
<evidence type="ECO:0000313" key="7">
    <source>
        <dbReference type="EMBL" id="MBF9142424.1"/>
    </source>
</evidence>
<sequence length="787" mass="86176">MKSTSMLLLAGLAASLSVGFRPADAPKTQVFLVGDSTMADKADLTKPERGWGMEFGQYFDNSVVIRNTAQNGRSTKSFYREGRWAKVLEGLKPGDWVFIQFGHNDSKLDDSVRAAPAQTTYRQFLTKFVQEAKAKGANPVLLTPVGRRYFDDKGQRKDDHGEYPGVVREVAKTQKVPLIDLHEQSWKMYSQLGETGTRPLFWSYQNGYYQPNPVPPAKNDNTHFSEYGATRVAQLVAEDVQAQHLGLASHLSRTPFEGKLLADLPVVLTPSFKKDTFNLAKYGAVADGQTLNTEAFRKAIDACAVGGGTVLVPRGLWLTGPIVLKNNVNLHLATGALVQFTADRSQYPLVKTTWEGEDAIRSQAPISGVDLTNIAITGNGTFDGAGDAWRPVKKSKLNETQWQQLVASGGVLSEKKDMWYPSASSLKGNLMAASGQKRTSLNPAEFDDIRDYLRPNMLSLTRCKQILLEGFVIQNSPAWTIHPLLCENITLRNVTARNPWYGQNTDALDLESCRNGIVEGCTFDVGDDGICIKSGRDEQGRKRGVPTENFIIRDTKVYHAHGGFVIGSEMSGGARNLYVSNCTFIGTDVGLRFKTARGRGGVVENIFVDGVDMTNIAGEAILFDMYYAAKDPVPMAGESSAPPVIAAMPLNEGTPQFKTFRIKNVTCKGATTGILVRGLPEMSIKDISIENAVLESKKGLVCQEAENIRLKNVTLLSADTAPVMEVQNSRNLAFDGIRYANGAELLLRVTGDRSKDIRLTNTDTKKAKKDVQLGDKVAKKTVSVAQR</sequence>
<proteinExistence type="inferred from homology"/>
<dbReference type="InterPro" id="IPR000743">
    <property type="entry name" value="Glyco_hydro_28"/>
</dbReference>
<protein>
    <submittedName>
        <fullName evidence="7">GDSL family lipase</fullName>
    </submittedName>
</protein>
<gene>
    <name evidence="7" type="ORF">I2I01_12310</name>
</gene>
<dbReference type="SUPFAM" id="SSF52266">
    <property type="entry name" value="SGNH hydrolase"/>
    <property type="match status" value="1"/>
</dbReference>
<comment type="caution">
    <text evidence="7">The sequence shown here is derived from an EMBL/GenBank/DDBJ whole genome shotgun (WGS) entry which is preliminary data.</text>
</comment>
<dbReference type="InterPro" id="IPR036514">
    <property type="entry name" value="SGNH_hydro_sf"/>
</dbReference>
<evidence type="ECO:0000313" key="8">
    <source>
        <dbReference type="Proteomes" id="UP000645610"/>
    </source>
</evidence>